<name>A0A285UMX0_9BACL</name>
<dbReference type="GO" id="GO:0044539">
    <property type="term" value="P:long-chain fatty acid import into cell"/>
    <property type="evidence" value="ECO:0007669"/>
    <property type="project" value="TreeGrafter"/>
</dbReference>
<accession>A0A285UMX0</accession>
<evidence type="ECO:0000256" key="4">
    <source>
        <dbReference type="ARBA" id="ARBA00022840"/>
    </source>
</evidence>
<dbReference type="SUPFAM" id="SSF56801">
    <property type="entry name" value="Acetyl-CoA synthetase-like"/>
    <property type="match status" value="1"/>
</dbReference>
<dbReference type="GO" id="GO:0005324">
    <property type="term" value="F:long-chain fatty acid transmembrane transporter activity"/>
    <property type="evidence" value="ECO:0007669"/>
    <property type="project" value="TreeGrafter"/>
</dbReference>
<dbReference type="AlphaFoldDB" id="A0A285UMX0"/>
<dbReference type="InterPro" id="IPR025110">
    <property type="entry name" value="AMP-bd_C"/>
</dbReference>
<keyword evidence="8" id="KW-1185">Reference proteome</keyword>
<dbReference type="GO" id="GO:0005524">
    <property type="term" value="F:ATP binding"/>
    <property type="evidence" value="ECO:0007669"/>
    <property type="project" value="UniProtKB-KW"/>
</dbReference>
<keyword evidence="3" id="KW-0547">Nucleotide-binding</keyword>
<evidence type="ECO:0000259" key="6">
    <source>
        <dbReference type="Pfam" id="PF13193"/>
    </source>
</evidence>
<dbReference type="InterPro" id="IPR000873">
    <property type="entry name" value="AMP-dep_synth/lig_dom"/>
</dbReference>
<evidence type="ECO:0000313" key="7">
    <source>
        <dbReference type="EMBL" id="SOC43123.1"/>
    </source>
</evidence>
<feature type="domain" description="AMP-dependent synthetase/ligase" evidence="5">
    <location>
        <begin position="17"/>
        <end position="376"/>
    </location>
</feature>
<evidence type="ECO:0000256" key="1">
    <source>
        <dbReference type="ARBA" id="ARBA00006432"/>
    </source>
</evidence>
<dbReference type="PANTHER" id="PTHR43107">
    <property type="entry name" value="LONG-CHAIN FATTY ACID TRANSPORT PROTEIN"/>
    <property type="match status" value="1"/>
</dbReference>
<evidence type="ECO:0000256" key="2">
    <source>
        <dbReference type="ARBA" id="ARBA00022598"/>
    </source>
</evidence>
<comment type="similarity">
    <text evidence="1">Belongs to the ATP-dependent AMP-binding enzyme family.</text>
</comment>
<keyword evidence="2 7" id="KW-0436">Ligase</keyword>
<protein>
    <submittedName>
        <fullName evidence="7">Crotonobetaine/carnitine-CoA ligase</fullName>
    </submittedName>
</protein>
<dbReference type="EMBL" id="OBQC01000014">
    <property type="protein sequence ID" value="SOC43123.1"/>
    <property type="molecule type" value="Genomic_DNA"/>
</dbReference>
<dbReference type="InterPro" id="IPR042099">
    <property type="entry name" value="ANL_N_sf"/>
</dbReference>
<dbReference type="PANTHER" id="PTHR43107:SF15">
    <property type="entry name" value="FATTY ACID TRANSPORT PROTEIN 3, ISOFORM A"/>
    <property type="match status" value="1"/>
</dbReference>
<feature type="domain" description="AMP-binding enzyme C-terminal" evidence="6">
    <location>
        <begin position="426"/>
        <end position="499"/>
    </location>
</feature>
<dbReference type="Gene3D" id="3.40.50.12780">
    <property type="entry name" value="N-terminal domain of ligase-like"/>
    <property type="match status" value="1"/>
</dbReference>
<dbReference type="GO" id="GO:0005886">
    <property type="term" value="C:plasma membrane"/>
    <property type="evidence" value="ECO:0007669"/>
    <property type="project" value="TreeGrafter"/>
</dbReference>
<dbReference type="Pfam" id="PF00501">
    <property type="entry name" value="AMP-binding"/>
    <property type="match status" value="1"/>
</dbReference>
<dbReference type="Proteomes" id="UP000219252">
    <property type="component" value="Unassembled WGS sequence"/>
</dbReference>
<dbReference type="PROSITE" id="PS00455">
    <property type="entry name" value="AMP_BINDING"/>
    <property type="match status" value="1"/>
</dbReference>
<proteinExistence type="inferred from homology"/>
<evidence type="ECO:0000313" key="8">
    <source>
        <dbReference type="Proteomes" id="UP000219252"/>
    </source>
</evidence>
<dbReference type="GO" id="GO:0004467">
    <property type="term" value="F:long-chain fatty acid-CoA ligase activity"/>
    <property type="evidence" value="ECO:0007669"/>
    <property type="project" value="TreeGrafter"/>
</dbReference>
<reference evidence="8" key="1">
    <citation type="submission" date="2017-08" db="EMBL/GenBank/DDBJ databases">
        <authorList>
            <person name="Varghese N."/>
            <person name="Submissions S."/>
        </authorList>
    </citation>
    <scope>NUCLEOTIDE SEQUENCE [LARGE SCALE GENOMIC DNA]</scope>
    <source>
        <strain evidence="8">JC23</strain>
    </source>
</reference>
<dbReference type="RefSeq" id="WP_170949525.1">
    <property type="nucleotide sequence ID" value="NZ_OBQC01000014.1"/>
</dbReference>
<dbReference type="InterPro" id="IPR045851">
    <property type="entry name" value="AMP-bd_C_sf"/>
</dbReference>
<organism evidence="7 8">
    <name type="scientific">Ureibacillus acetophenoni</name>
    <dbReference type="NCBI Taxonomy" id="614649"/>
    <lineage>
        <taxon>Bacteria</taxon>
        <taxon>Bacillati</taxon>
        <taxon>Bacillota</taxon>
        <taxon>Bacilli</taxon>
        <taxon>Bacillales</taxon>
        <taxon>Caryophanaceae</taxon>
        <taxon>Ureibacillus</taxon>
    </lineage>
</organism>
<dbReference type="Gene3D" id="3.30.300.30">
    <property type="match status" value="1"/>
</dbReference>
<dbReference type="InterPro" id="IPR020845">
    <property type="entry name" value="AMP-binding_CS"/>
</dbReference>
<dbReference type="Pfam" id="PF13193">
    <property type="entry name" value="AMP-binding_C"/>
    <property type="match status" value="1"/>
</dbReference>
<keyword evidence="4" id="KW-0067">ATP-binding</keyword>
<evidence type="ECO:0000256" key="3">
    <source>
        <dbReference type="ARBA" id="ARBA00022741"/>
    </source>
</evidence>
<gene>
    <name evidence="7" type="ORF">SAMN05877842_11484</name>
</gene>
<sequence length="528" mass="59452">MYLGVETFPAIIEFRSQMEGDRPFIKFETNELTYKQLNDQSTKLASSLSSLGFSKGDTCAVMLPNCEQFMYSWVGLSKLGVIEVPVNTAYKGDLFAHILNQSKCKGIIISTEWIERLLFIQNQLETLQYVIVVGDYIQPPSSQFEWLSFEALLNNKSNNLVFPSITPQDPAVILFTSGTTGPSKGVVLSHSANFSVANTACELMDYDESDCLYSMFPLFHVNARYTTVLVGLIAGARVVLHNRFSASRFWDICRSEGITAFNFMGSMLTILMKQPESEDDRNHQVKKIYGAPTPSGLYEKFTKRFGVSIAEVYGSTELGTAAANPPNNFKVGACGKEVSIYEVEIHDEEGYSVPTGVLGEIVVRPRKSGVMFSGYYGNAEATVKAWENLWFHTGDVGYIDEEGYLYFADRKKDVVRRKGENISSYEVESVINRHPKVAECAIIGVPSELSEEEVMAVIVLKDHVQLDPVELLNYCENHLAHFAVPRYIRVVNEFPRTPSQRIEKYKLRNEGVTADTWDRQTVNYQVRR</sequence>
<evidence type="ECO:0000259" key="5">
    <source>
        <dbReference type="Pfam" id="PF00501"/>
    </source>
</evidence>